<protein>
    <submittedName>
        <fullName evidence="1">Uncharacterized protein</fullName>
    </submittedName>
</protein>
<comment type="caution">
    <text evidence="1">The sequence shown here is derived from an EMBL/GenBank/DDBJ whole genome shotgun (WGS) entry which is preliminary data.</text>
</comment>
<sequence>MHMIPNGKTILTKALAISALADTVGLLTRCLGQKNIVRLPLVLSLLISSVFVSTHPALAQEKTSAFFMVGDYASPDWEKLSFSKTKAGLVLTYAYRQREDGVRLQPVGSKSEAGQRVLQVSMPGIRQLYTIRRDRAGERLIMTSQDGRYRKLFKLGYEGPVNGVGSYCTTCANEPADAFRLVDAYFASTR</sequence>
<dbReference type="RefSeq" id="WP_245882268.1">
    <property type="nucleotide sequence ID" value="NZ_PVTE01000006.1"/>
</dbReference>
<organism evidence="1 2">
    <name type="scientific">Spirosoma oryzae</name>
    <dbReference type="NCBI Taxonomy" id="1469603"/>
    <lineage>
        <taxon>Bacteria</taxon>
        <taxon>Pseudomonadati</taxon>
        <taxon>Bacteroidota</taxon>
        <taxon>Cytophagia</taxon>
        <taxon>Cytophagales</taxon>
        <taxon>Cytophagaceae</taxon>
        <taxon>Spirosoma</taxon>
    </lineage>
</organism>
<gene>
    <name evidence="1" type="ORF">CLV58_10637</name>
</gene>
<dbReference type="EMBL" id="PVTE01000006">
    <property type="protein sequence ID" value="PRY40854.1"/>
    <property type="molecule type" value="Genomic_DNA"/>
</dbReference>
<keyword evidence="2" id="KW-1185">Reference proteome</keyword>
<evidence type="ECO:0000313" key="1">
    <source>
        <dbReference type="EMBL" id="PRY40854.1"/>
    </source>
</evidence>
<reference evidence="1 2" key="1">
    <citation type="submission" date="2018-03" db="EMBL/GenBank/DDBJ databases">
        <title>Genomic Encyclopedia of Archaeal and Bacterial Type Strains, Phase II (KMG-II): from individual species to whole genera.</title>
        <authorList>
            <person name="Goeker M."/>
        </authorList>
    </citation>
    <scope>NUCLEOTIDE SEQUENCE [LARGE SCALE GENOMIC DNA]</scope>
    <source>
        <strain evidence="1 2">DSM 28354</strain>
    </source>
</reference>
<dbReference type="Proteomes" id="UP000238375">
    <property type="component" value="Unassembled WGS sequence"/>
</dbReference>
<name>A0A2T0T5F4_9BACT</name>
<accession>A0A2T0T5F4</accession>
<evidence type="ECO:0000313" key="2">
    <source>
        <dbReference type="Proteomes" id="UP000238375"/>
    </source>
</evidence>
<proteinExistence type="predicted"/>
<dbReference type="AlphaFoldDB" id="A0A2T0T5F4"/>